<comment type="caution">
    <text evidence="2">The sequence shown here is derived from an EMBL/GenBank/DDBJ whole genome shotgun (WGS) entry which is preliminary data.</text>
</comment>
<dbReference type="OrthoDB" id="3540363at2759"/>
<name>W9CD96_SCLBF</name>
<organism evidence="2 3">
    <name type="scientific">Sclerotinia borealis (strain F-4128)</name>
    <dbReference type="NCBI Taxonomy" id="1432307"/>
    <lineage>
        <taxon>Eukaryota</taxon>
        <taxon>Fungi</taxon>
        <taxon>Dikarya</taxon>
        <taxon>Ascomycota</taxon>
        <taxon>Pezizomycotina</taxon>
        <taxon>Leotiomycetes</taxon>
        <taxon>Helotiales</taxon>
        <taxon>Sclerotiniaceae</taxon>
        <taxon>Sclerotinia</taxon>
    </lineage>
</organism>
<feature type="compositionally biased region" description="Basic and acidic residues" evidence="1">
    <location>
        <begin position="103"/>
        <end position="115"/>
    </location>
</feature>
<dbReference type="AlphaFoldDB" id="W9CD96"/>
<feature type="compositionally biased region" description="Basic residues" evidence="1">
    <location>
        <begin position="43"/>
        <end position="73"/>
    </location>
</feature>
<proteinExistence type="predicted"/>
<reference evidence="2 3" key="1">
    <citation type="journal article" date="2014" name="Genome Announc.">
        <title>Draft genome sequence of Sclerotinia borealis, a psychrophilic plant pathogenic fungus.</title>
        <authorList>
            <person name="Mardanov A.V."/>
            <person name="Beletsky A.V."/>
            <person name="Kadnikov V.V."/>
            <person name="Ignatov A.N."/>
            <person name="Ravin N.V."/>
        </authorList>
    </citation>
    <scope>NUCLEOTIDE SEQUENCE [LARGE SCALE GENOMIC DNA]</scope>
    <source>
        <strain evidence="3">F-4157</strain>
    </source>
</reference>
<evidence type="ECO:0000313" key="3">
    <source>
        <dbReference type="Proteomes" id="UP000019487"/>
    </source>
</evidence>
<dbReference type="HOGENOM" id="CLU_608541_0_0_1"/>
<protein>
    <submittedName>
        <fullName evidence="2">Uncharacterized protein</fullName>
    </submittedName>
</protein>
<feature type="compositionally biased region" description="Polar residues" evidence="1">
    <location>
        <begin position="127"/>
        <end position="141"/>
    </location>
</feature>
<feature type="region of interest" description="Disordered" evidence="1">
    <location>
        <begin position="1"/>
        <end position="141"/>
    </location>
</feature>
<dbReference type="Proteomes" id="UP000019487">
    <property type="component" value="Unassembled WGS sequence"/>
</dbReference>
<keyword evidence="3" id="KW-1185">Reference proteome</keyword>
<sequence length="450" mass="50177">MGRSRKTADLNANMEPLGSRVKGPTHKSRSLWQEEEFEDLPRSRSRHRSKQTSRRARSSSKSPRRSSHYRPRSRSPCSSRRSRRFVRSVSPRKDSSSGSYESRSYHDGATPRDRGVSNSDYYRPSYTVRSISRSSETKGQALSLVSSYNPGESLDDKETPVTETWAEIASRKHRELAIAASNLLNSPSPIEESWVEIAGRKHREIMSIAAANAITSAQIPVTTSVEEPHPFESPTRFEPSTPSKERTPAVNMPPVIPTRDARSSLSARTKLRQEEGLDLQRQISSLIYNRKNISPAKPKVGITVEAKKEVTIPSTLIKASPQHSGTSSTATMPASIQDLQSRVKFLVSAPFQGMHPSRQSLLNSSPVPLPETSPEDLYIQVESRLPVSPPKTTISTAILQTKIQELRRASSSSEAPKPIPSVVDESFFADDPFYSEYNTFEPVIPTHWQD</sequence>
<evidence type="ECO:0000313" key="2">
    <source>
        <dbReference type="EMBL" id="ESZ93788.1"/>
    </source>
</evidence>
<accession>W9CD96</accession>
<evidence type="ECO:0000256" key="1">
    <source>
        <dbReference type="SAM" id="MobiDB-lite"/>
    </source>
</evidence>
<feature type="region of interest" description="Disordered" evidence="1">
    <location>
        <begin position="226"/>
        <end position="267"/>
    </location>
</feature>
<gene>
    <name evidence="2" type="ORF">SBOR_5844</name>
</gene>
<dbReference type="EMBL" id="AYSA01000289">
    <property type="protein sequence ID" value="ESZ93788.1"/>
    <property type="molecule type" value="Genomic_DNA"/>
</dbReference>